<keyword evidence="7" id="KW-1185">Reference proteome</keyword>
<feature type="binding site" evidence="2">
    <location>
        <position position="139"/>
    </location>
    <ligand>
        <name>L-glutamate</name>
        <dbReference type="ChEBI" id="CHEBI:29985"/>
    </ligand>
</feature>
<feature type="binding site" evidence="2">
    <location>
        <position position="502"/>
    </location>
    <ligand>
        <name>L-glutamate</name>
        <dbReference type="ChEBI" id="CHEBI:29985"/>
    </ligand>
</feature>
<keyword evidence="5" id="KW-0472">Membrane</keyword>
<keyword evidence="5" id="KW-0812">Transmembrane</keyword>
<protein>
    <recommendedName>
        <fullName evidence="3">Glutathione hydrolase</fullName>
        <ecNumber evidence="3">2.3.2.2</ecNumber>
        <ecNumber evidence="3">3.4.19.13</ecNumber>
    </recommendedName>
    <alternativeName>
        <fullName evidence="3">Gamma-glutamyltransferase</fullName>
    </alternativeName>
    <alternativeName>
        <fullName evidence="3">Gamma-glutamyltranspeptidase</fullName>
    </alternativeName>
</protein>
<organism evidence="6 7">
    <name type="scientific">Gossypium australe</name>
    <dbReference type="NCBI Taxonomy" id="47621"/>
    <lineage>
        <taxon>Eukaryota</taxon>
        <taxon>Viridiplantae</taxon>
        <taxon>Streptophyta</taxon>
        <taxon>Embryophyta</taxon>
        <taxon>Tracheophyta</taxon>
        <taxon>Spermatophyta</taxon>
        <taxon>Magnoliopsida</taxon>
        <taxon>eudicotyledons</taxon>
        <taxon>Gunneridae</taxon>
        <taxon>Pentapetalae</taxon>
        <taxon>rosids</taxon>
        <taxon>malvids</taxon>
        <taxon>Malvales</taxon>
        <taxon>Malvaceae</taxon>
        <taxon>Malvoideae</taxon>
        <taxon>Gossypium</taxon>
    </lineage>
</organism>
<dbReference type="PANTHER" id="PTHR11686">
    <property type="entry name" value="GAMMA GLUTAMYL TRANSPEPTIDASE"/>
    <property type="match status" value="1"/>
</dbReference>
<dbReference type="EC" id="3.4.19.13" evidence="3"/>
<comment type="pathway">
    <text evidence="3">Sulfur metabolism; glutathione metabolism.</text>
</comment>
<evidence type="ECO:0000256" key="3">
    <source>
        <dbReference type="RuleBase" id="RU368068"/>
    </source>
</evidence>
<feature type="transmembrane region" description="Helical" evidence="5">
    <location>
        <begin position="7"/>
        <end position="26"/>
    </location>
</feature>
<comment type="caution">
    <text evidence="6">The sequence shown here is derived from an EMBL/GenBank/DDBJ whole genome shotgun (WGS) entry which is preliminary data.</text>
</comment>
<feature type="binding site" evidence="2">
    <location>
        <begin position="427"/>
        <end position="429"/>
    </location>
    <ligand>
        <name>L-glutamate</name>
        <dbReference type="ChEBI" id="CHEBI:29985"/>
    </ligand>
</feature>
<accession>A0A5B6ULK5</accession>
<dbReference type="Proteomes" id="UP000325315">
    <property type="component" value="Unassembled WGS sequence"/>
</dbReference>
<gene>
    <name evidence="6" type="ORF">EPI10_004030</name>
</gene>
<dbReference type="EC" id="2.3.2.2" evidence="3"/>
<keyword evidence="3" id="KW-0808">Transferase</keyword>
<dbReference type="SUPFAM" id="SSF56235">
    <property type="entry name" value="N-terminal nucleophile aminohydrolases (Ntn hydrolases)"/>
    <property type="match status" value="2"/>
</dbReference>
<evidence type="ECO:0000256" key="5">
    <source>
        <dbReference type="SAM" id="Phobius"/>
    </source>
</evidence>
<dbReference type="Gene3D" id="1.10.246.130">
    <property type="match status" value="2"/>
</dbReference>
<dbReference type="OrthoDB" id="2015213at2759"/>
<dbReference type="Gene3D" id="3.60.20.40">
    <property type="match status" value="2"/>
</dbReference>
<feature type="transmembrane region" description="Helical" evidence="5">
    <location>
        <begin position="606"/>
        <end position="626"/>
    </location>
</feature>
<dbReference type="PANTHER" id="PTHR11686:SF34">
    <property type="entry name" value="GLUTATHIONE HYDROLASE 1-RELATED"/>
    <property type="match status" value="1"/>
</dbReference>
<dbReference type="AlphaFoldDB" id="A0A5B6ULK5"/>
<evidence type="ECO:0000256" key="2">
    <source>
        <dbReference type="PIRSR" id="PIRSR600101-2"/>
    </source>
</evidence>
<dbReference type="InterPro" id="IPR029055">
    <property type="entry name" value="Ntn_hydrolases_N"/>
</dbReference>
<dbReference type="FunFam" id="1.10.246.130:FF:000001">
    <property type="entry name" value="Gamma-glutamyltransferase 5 isoform 1"/>
    <property type="match status" value="2"/>
</dbReference>
<dbReference type="FunFam" id="3.60.20.40:FF:000001">
    <property type="entry name" value="Gamma-glutamyltranspeptidase 1"/>
    <property type="match status" value="1"/>
</dbReference>
<comment type="catalytic activity">
    <reaction evidence="3">
        <text>an N-terminal (5-L-glutamyl)-[peptide] + an alpha-amino acid = 5-L-glutamyl amino acid + an N-terminal L-alpha-aminoacyl-[peptide]</text>
        <dbReference type="Rhea" id="RHEA:23904"/>
        <dbReference type="Rhea" id="RHEA-COMP:9780"/>
        <dbReference type="Rhea" id="RHEA-COMP:9795"/>
        <dbReference type="ChEBI" id="CHEBI:77644"/>
        <dbReference type="ChEBI" id="CHEBI:78597"/>
        <dbReference type="ChEBI" id="CHEBI:78599"/>
        <dbReference type="ChEBI" id="CHEBI:78608"/>
        <dbReference type="EC" id="2.3.2.2"/>
    </reaction>
</comment>
<evidence type="ECO:0000313" key="7">
    <source>
        <dbReference type="Proteomes" id="UP000325315"/>
    </source>
</evidence>
<dbReference type="NCBIfam" id="TIGR00066">
    <property type="entry name" value="g_glut_trans"/>
    <property type="match status" value="2"/>
</dbReference>
<evidence type="ECO:0000256" key="1">
    <source>
        <dbReference type="PIRSR" id="PIRSR600101-1"/>
    </source>
</evidence>
<dbReference type="GO" id="GO:0103068">
    <property type="term" value="F:leukotriene C4 gamma-glutamyl transferase activity"/>
    <property type="evidence" value="ECO:0007669"/>
    <property type="project" value="UniProtKB-EC"/>
</dbReference>
<dbReference type="InterPro" id="IPR043137">
    <property type="entry name" value="GGT_ssub_C"/>
</dbReference>
<keyword evidence="3" id="KW-0378">Hydrolase</keyword>
<keyword evidence="5" id="KW-1133">Transmembrane helix</keyword>
<evidence type="ECO:0000313" key="6">
    <source>
        <dbReference type="EMBL" id="KAA3457344.1"/>
    </source>
</evidence>
<comment type="catalytic activity">
    <reaction evidence="3">
        <text>an S-substituted glutathione + H2O = an S-substituted L-cysteinylglycine + L-glutamate</text>
        <dbReference type="Rhea" id="RHEA:59468"/>
        <dbReference type="ChEBI" id="CHEBI:15377"/>
        <dbReference type="ChEBI" id="CHEBI:29985"/>
        <dbReference type="ChEBI" id="CHEBI:90779"/>
        <dbReference type="ChEBI" id="CHEBI:143103"/>
        <dbReference type="EC" id="3.4.19.13"/>
    </reaction>
</comment>
<feature type="region of interest" description="Disordered" evidence="4">
    <location>
        <begin position="448"/>
        <end position="478"/>
    </location>
</feature>
<proteinExistence type="predicted"/>
<feature type="binding site" evidence="2">
    <location>
        <begin position="480"/>
        <end position="481"/>
    </location>
    <ligand>
        <name>L-glutamate</name>
        <dbReference type="ChEBI" id="CHEBI:29985"/>
    </ligand>
</feature>
<name>A0A5B6ULK5_9ROSI</name>
<dbReference type="InterPro" id="IPR000101">
    <property type="entry name" value="GGT_peptidase"/>
</dbReference>
<sequence length="1188" mass="127940">MDEKRHFLVYYSYGLGVSIVGFEVTGHDLPNIAVMLWITISLLFFLVSPATSTEVDGTIASTKQRREQIVARQGAVAADDGRCSTIGMNILRNGGHAVDAAVAASLCLGVVSPGSSGIGGGAFMLIREANGKAQVFDMRETAPMKASQNMYAGNANLKANGGLSIGVPGQLAGLHKAWKQHGKLPWKRLVKPAESLARKGFKVFPYLQMQMESSKSAIMADKGLREVFTSNGELLKVGDICYNKKLARTLRKISIYGVQAFYNGSIGFNLVKDVQKAGGILTLTDLKKYEVKMREPITANVLGLKILSMPPPSSGGVSMTLILNILDQYAIPSGLTGSLGTHRLIEALKHAFAVRMNLGDPDFVNVSQVVADMLSPKFAQELKKTIHDNMTFGPKYYGGRWNQIDDHGTSHVSIVDTNRNAVAITNTVNAFFGSKILSPSTGIVLNNEMDDFSMPSNNSSKDTPPPASSNFVRPGKRPLSSMTPTIILKDEKLKAVVGASGGANIIAGTTQVLLNHFALGMDPLSSVTAPRVYHQLIPNVVKYENSTNVIGDHFEVPETIRKDLQKKGHILQGPASLSVSQFIVHNLDGLKGNGELVAVSDPRKGGFPAVMTLMLWITVALLFFLISPATSTEDGASASTKRRRQQIVARHGAVAADDGRCSTIGLNVLRHRGHAVDAAVAVSLCLGVVSPGSSGLGGGAFMLFREANGKAHVFDMRETAPMKASQNMYAGNANRKAEGGLSIGVPGQLAGLHQAWNQHGRLPWKRLVKPAENLARKGFKISPYLHMQMESSKSAIMADKGLREVFTSNGDLLKVGDICYNKKLAKTLRKISIYGVETFYNGSIGFNLVNDIQEAGGILTITDLKKYKVKVREPITANILGLKIITMPLPSSGGVSMMLVLNILAQYAIPSGLSGSLGTHRLIEALKHAFAVRMNLGDPDFVEVSKVVGDMLSPKFALELKKTINDNRTFGPNYYGGRWNQIHDHGTSHVSIVDTKRNVVSITNTVNGYFGSKILSPSTGIVLNNEMDDFSMPSNNSSGVTPPPAPPNFVHPGKRPLSSMTPTIVLKDEKLKAVVGASGGANIIAATTQVLLNHFALGMDPLSSVMAPRVYHQLIPNVVRYENWTSVIGDHFEVPEIIRTDLRKKGHVLERATSATESQFIVHDLDVKGHGELVVVSDPRKGGFPAGF</sequence>
<dbReference type="Pfam" id="PF01019">
    <property type="entry name" value="G_glu_transpept"/>
    <property type="match status" value="2"/>
</dbReference>
<dbReference type="InterPro" id="IPR043138">
    <property type="entry name" value="GGT_lsub"/>
</dbReference>
<keyword evidence="3" id="KW-0012">Acyltransferase</keyword>
<comment type="catalytic activity">
    <reaction evidence="3">
        <text>glutathione + H2O = L-cysteinylglycine + L-glutamate</text>
        <dbReference type="Rhea" id="RHEA:28807"/>
        <dbReference type="ChEBI" id="CHEBI:15377"/>
        <dbReference type="ChEBI" id="CHEBI:29985"/>
        <dbReference type="ChEBI" id="CHEBI:57925"/>
        <dbReference type="ChEBI" id="CHEBI:61694"/>
        <dbReference type="EC" id="3.4.19.13"/>
    </reaction>
</comment>
<feature type="binding site" evidence="2">
    <location>
        <position position="451"/>
    </location>
    <ligand>
        <name>L-glutamate</name>
        <dbReference type="ChEBI" id="CHEBI:29985"/>
    </ligand>
</feature>
<dbReference type="GO" id="GO:0005886">
    <property type="term" value="C:plasma membrane"/>
    <property type="evidence" value="ECO:0007669"/>
    <property type="project" value="TreeGrafter"/>
</dbReference>
<dbReference type="PRINTS" id="PR01210">
    <property type="entry name" value="GGTRANSPTASE"/>
</dbReference>
<reference evidence="7" key="1">
    <citation type="journal article" date="2019" name="Plant Biotechnol. J.">
        <title>Genome sequencing of the Australian wild diploid species Gossypium australe highlights disease resistance and delayed gland morphogenesis.</title>
        <authorList>
            <person name="Cai Y."/>
            <person name="Cai X."/>
            <person name="Wang Q."/>
            <person name="Wang P."/>
            <person name="Zhang Y."/>
            <person name="Cai C."/>
            <person name="Xu Y."/>
            <person name="Wang K."/>
            <person name="Zhou Z."/>
            <person name="Wang C."/>
            <person name="Geng S."/>
            <person name="Li B."/>
            <person name="Dong Q."/>
            <person name="Hou Y."/>
            <person name="Wang H."/>
            <person name="Ai P."/>
            <person name="Liu Z."/>
            <person name="Yi F."/>
            <person name="Sun M."/>
            <person name="An G."/>
            <person name="Cheng J."/>
            <person name="Zhang Y."/>
            <person name="Shi Q."/>
            <person name="Xie Y."/>
            <person name="Shi X."/>
            <person name="Chang Y."/>
            <person name="Huang F."/>
            <person name="Chen Y."/>
            <person name="Hong S."/>
            <person name="Mi L."/>
            <person name="Sun Q."/>
            <person name="Zhang L."/>
            <person name="Zhou B."/>
            <person name="Peng R."/>
            <person name="Zhang X."/>
            <person name="Liu F."/>
        </authorList>
    </citation>
    <scope>NUCLEOTIDE SEQUENCE [LARGE SCALE GENOMIC DNA]</scope>
    <source>
        <strain evidence="7">cv. PA1801</strain>
    </source>
</reference>
<feature type="active site" description="Nucleophile" evidence="1">
    <location>
        <position position="409"/>
    </location>
</feature>
<evidence type="ECO:0000256" key="4">
    <source>
        <dbReference type="SAM" id="MobiDB-lite"/>
    </source>
</evidence>
<dbReference type="EMBL" id="SMMG02000011">
    <property type="protein sequence ID" value="KAA3457344.1"/>
    <property type="molecule type" value="Genomic_DNA"/>
</dbReference>
<dbReference type="GO" id="GO:0006751">
    <property type="term" value="P:glutathione catabolic process"/>
    <property type="evidence" value="ECO:0007669"/>
    <property type="project" value="UniProtKB-UniRule"/>
</dbReference>
<dbReference type="GO" id="GO:0036374">
    <property type="term" value="F:glutathione hydrolase activity"/>
    <property type="evidence" value="ECO:0007669"/>
    <property type="project" value="UniProtKB-UniRule"/>
</dbReference>
<comment type="function">
    <text evidence="3">Cleaves the gamma-glutamyl peptide bond of glutathione and glutathione conjugates.</text>
</comment>